<accession>X1VP53</accession>
<dbReference type="AlphaFoldDB" id="X1VP53"/>
<name>X1VP53_9ZZZZ</name>
<dbReference type="EMBL" id="BARW01039636">
    <property type="protein sequence ID" value="GAJ21732.1"/>
    <property type="molecule type" value="Genomic_DNA"/>
</dbReference>
<protein>
    <recommendedName>
        <fullName evidence="3">FG-GAP repeat protein</fullName>
    </recommendedName>
</protein>
<organism evidence="2">
    <name type="scientific">marine sediment metagenome</name>
    <dbReference type="NCBI Taxonomy" id="412755"/>
    <lineage>
        <taxon>unclassified sequences</taxon>
        <taxon>metagenomes</taxon>
        <taxon>ecological metagenomes</taxon>
    </lineage>
</organism>
<feature type="non-terminal residue" evidence="2">
    <location>
        <position position="56"/>
    </location>
</feature>
<keyword evidence="1" id="KW-0732">Signal</keyword>
<proteinExistence type="predicted"/>
<evidence type="ECO:0008006" key="3">
    <source>
        <dbReference type="Google" id="ProtNLM"/>
    </source>
</evidence>
<gene>
    <name evidence="2" type="ORF">S12H4_60283</name>
</gene>
<dbReference type="InterPro" id="IPR013517">
    <property type="entry name" value="FG-GAP"/>
</dbReference>
<dbReference type="InterPro" id="IPR028994">
    <property type="entry name" value="Integrin_alpha_N"/>
</dbReference>
<evidence type="ECO:0000256" key="1">
    <source>
        <dbReference type="ARBA" id="ARBA00022729"/>
    </source>
</evidence>
<dbReference type="Pfam" id="PF01839">
    <property type="entry name" value="FG-GAP"/>
    <property type="match status" value="1"/>
</dbReference>
<sequence length="56" mass="6199">MFCAADFDNDGKNDLVVGDTYGMNRYYKNMGSNDKPIFALPVEVAKHQSRGLVDAV</sequence>
<reference evidence="2" key="1">
    <citation type="journal article" date="2014" name="Front. Microbiol.">
        <title>High frequency of phylogenetically diverse reductive dehalogenase-homologous genes in deep subseafloor sedimentary metagenomes.</title>
        <authorList>
            <person name="Kawai M."/>
            <person name="Futagami T."/>
            <person name="Toyoda A."/>
            <person name="Takaki Y."/>
            <person name="Nishi S."/>
            <person name="Hori S."/>
            <person name="Arai W."/>
            <person name="Tsubouchi T."/>
            <person name="Morono Y."/>
            <person name="Uchiyama I."/>
            <person name="Ito T."/>
            <person name="Fujiyama A."/>
            <person name="Inagaki F."/>
            <person name="Takami H."/>
        </authorList>
    </citation>
    <scope>NUCLEOTIDE SEQUENCE</scope>
    <source>
        <strain evidence="2">Expedition CK06-06</strain>
    </source>
</reference>
<evidence type="ECO:0000313" key="2">
    <source>
        <dbReference type="EMBL" id="GAJ21732.1"/>
    </source>
</evidence>
<comment type="caution">
    <text evidence="2">The sequence shown here is derived from an EMBL/GenBank/DDBJ whole genome shotgun (WGS) entry which is preliminary data.</text>
</comment>
<dbReference type="SUPFAM" id="SSF69318">
    <property type="entry name" value="Integrin alpha N-terminal domain"/>
    <property type="match status" value="1"/>
</dbReference>